<dbReference type="Proteomes" id="UP000198569">
    <property type="component" value="Unassembled WGS sequence"/>
</dbReference>
<protein>
    <recommendedName>
        <fullName evidence="4">Lipoprotein</fullName>
    </recommendedName>
</protein>
<feature type="chain" id="PRO_5011558527" description="Lipoprotein" evidence="1">
    <location>
        <begin position="24"/>
        <end position="122"/>
    </location>
</feature>
<reference evidence="3" key="1">
    <citation type="submission" date="2016-10" db="EMBL/GenBank/DDBJ databases">
        <authorList>
            <person name="Varghese N."/>
            <person name="Submissions S."/>
        </authorList>
    </citation>
    <scope>NUCLEOTIDE SEQUENCE [LARGE SCALE GENOMIC DNA]</scope>
    <source>
        <strain evidence="3">DSM 15718</strain>
    </source>
</reference>
<proteinExistence type="predicted"/>
<sequence length="122" mass="13246">MKKIHILLIVLLGVFLMPTSAFACGDHSNKKSCTKEISSKPGMKDCCGKDSNSKSKKHEGCKGECGNAMCSVSSLSIGIVSSIPLDTEDNVFNFSRKKQRFYQSVSFTSAGYSSIWLIPKIG</sequence>
<organism evidence="2 3">
    <name type="scientific">Flavobacterium degerlachei</name>
    <dbReference type="NCBI Taxonomy" id="229203"/>
    <lineage>
        <taxon>Bacteria</taxon>
        <taxon>Pseudomonadati</taxon>
        <taxon>Bacteroidota</taxon>
        <taxon>Flavobacteriia</taxon>
        <taxon>Flavobacteriales</taxon>
        <taxon>Flavobacteriaceae</taxon>
        <taxon>Flavobacterium</taxon>
    </lineage>
</organism>
<gene>
    <name evidence="2" type="ORF">SAMN05444338_11512</name>
</gene>
<keyword evidence="1" id="KW-0732">Signal</keyword>
<evidence type="ECO:0000313" key="2">
    <source>
        <dbReference type="EMBL" id="SDX77831.1"/>
    </source>
</evidence>
<feature type="signal peptide" evidence="1">
    <location>
        <begin position="1"/>
        <end position="23"/>
    </location>
</feature>
<name>A0A1H3EGL0_9FLAO</name>
<keyword evidence="3" id="KW-1185">Reference proteome</keyword>
<evidence type="ECO:0008006" key="4">
    <source>
        <dbReference type="Google" id="ProtNLM"/>
    </source>
</evidence>
<evidence type="ECO:0000313" key="3">
    <source>
        <dbReference type="Proteomes" id="UP000198569"/>
    </source>
</evidence>
<dbReference type="EMBL" id="FNMV01000015">
    <property type="protein sequence ID" value="SDX77831.1"/>
    <property type="molecule type" value="Genomic_DNA"/>
</dbReference>
<accession>A0A1H3EGL0</accession>
<dbReference type="PROSITE" id="PS51257">
    <property type="entry name" value="PROKAR_LIPOPROTEIN"/>
    <property type="match status" value="1"/>
</dbReference>
<dbReference type="STRING" id="229203.SAMN05444338_11512"/>
<dbReference type="RefSeq" id="WP_091434408.1">
    <property type="nucleotide sequence ID" value="NZ_FNMV01000015.1"/>
</dbReference>
<dbReference type="OrthoDB" id="1256275at2"/>
<dbReference type="AlphaFoldDB" id="A0A1H3EGL0"/>
<evidence type="ECO:0000256" key="1">
    <source>
        <dbReference type="SAM" id="SignalP"/>
    </source>
</evidence>